<feature type="binding site" evidence="4">
    <location>
        <position position="153"/>
    </location>
    <ligand>
        <name>Fe cation</name>
        <dbReference type="ChEBI" id="CHEBI:24875"/>
    </ligand>
</feature>
<comment type="caution">
    <text evidence="7">The sequence shown here is derived from an EMBL/GenBank/DDBJ whole genome shotgun (WGS) entry which is preliminary data.</text>
</comment>
<reference evidence="7 8" key="1">
    <citation type="submission" date="2016-01" db="EMBL/GenBank/DDBJ databases">
        <title>Whole genome sequence and analysis of Micromonospora rosaria DSM 803, which can produce antibacterial substance rosamicin.</title>
        <authorList>
            <person name="Yang H."/>
            <person name="He X."/>
            <person name="Zhu D."/>
        </authorList>
    </citation>
    <scope>NUCLEOTIDE SEQUENCE [LARGE SCALE GENOMIC DNA]</scope>
    <source>
        <strain evidence="7 8">DSM 803</strain>
    </source>
</reference>
<dbReference type="InterPro" id="IPR016187">
    <property type="entry name" value="CTDL_fold"/>
</dbReference>
<comment type="function">
    <text evidence="4">Catalyzes the oxidative sulfurization of hercynine (N-alpha,N-alpha,N-alpha-trimethyl-L-histidine) into hercynyl-gamma-L-glutamyl-L-cysteine sulfoxide, a step in the biosynthesis pathway of ergothioneine.</text>
</comment>
<evidence type="ECO:0000256" key="1">
    <source>
        <dbReference type="ARBA" id="ARBA00023002"/>
    </source>
</evidence>
<comment type="catalytic activity">
    <reaction evidence="4">
        <text>gamma-L-glutamyl-L-cysteine + hercynine + O2 = gamma-L-glutamyl-hercynylcysteine S-oxide + H2O</text>
        <dbReference type="Rhea" id="RHEA:42672"/>
        <dbReference type="ChEBI" id="CHEBI:15377"/>
        <dbReference type="ChEBI" id="CHEBI:15379"/>
        <dbReference type="ChEBI" id="CHEBI:15781"/>
        <dbReference type="ChEBI" id="CHEBI:58173"/>
        <dbReference type="ChEBI" id="CHEBI:82703"/>
        <dbReference type="EC" id="1.14.99.50"/>
    </reaction>
</comment>
<evidence type="ECO:0000256" key="2">
    <source>
        <dbReference type="ARBA" id="ARBA00023004"/>
    </source>
</evidence>
<dbReference type="PANTHER" id="PTHR23150">
    <property type="entry name" value="SULFATASE MODIFYING FACTOR 1, 2"/>
    <property type="match status" value="1"/>
</dbReference>
<evidence type="ECO:0000313" key="8">
    <source>
        <dbReference type="Proteomes" id="UP000070620"/>
    </source>
</evidence>
<dbReference type="InterPro" id="IPR032890">
    <property type="entry name" value="EgtB_Actinobacteria"/>
</dbReference>
<dbReference type="InterPro" id="IPR051043">
    <property type="entry name" value="Sulfatase_Mod_Factor_Kinase"/>
</dbReference>
<dbReference type="InterPro" id="IPR017806">
    <property type="entry name" value="EgtB"/>
</dbReference>
<name>A0A136PIR0_9ACTN</name>
<dbReference type="SUPFAM" id="SSF109854">
    <property type="entry name" value="DinB/YfiT-like putative metalloenzymes"/>
    <property type="match status" value="1"/>
</dbReference>
<dbReference type="EC" id="1.14.99.50" evidence="4"/>
<organism evidence="7 8">
    <name type="scientific">Micromonospora rosaria</name>
    <dbReference type="NCBI Taxonomy" id="47874"/>
    <lineage>
        <taxon>Bacteria</taxon>
        <taxon>Bacillati</taxon>
        <taxon>Actinomycetota</taxon>
        <taxon>Actinomycetes</taxon>
        <taxon>Micromonosporales</taxon>
        <taxon>Micromonosporaceae</taxon>
        <taxon>Micromonospora</taxon>
    </lineage>
</organism>
<dbReference type="InterPro" id="IPR042095">
    <property type="entry name" value="SUMF_sf"/>
</dbReference>
<sequence>MSETTTTTTPTPQWGPERLRSRIAAELDRTRARTALLADAVDDDELMRQHSPLMSPLVWDLAHIGNQEELWLVRDVGGRAPVRCDIDELYDAFKQPRRDRPALPLLPPAEARRYVATVREKVYDLLDGVRFTDRPLVTDGFAFGMIVQHEQQHDETMLATHQLRAGAPALTAPPPPEPRARVTGEVLVPAGPFTMGTSTDPWALDNERPAHVVDLPAYLIDAAPVTNGAYREFVADGGYDDPRWWSGPGWRHRSEAGLTAPLHWRRDGDGWAYRRFGRWSAVRDDEPVVHVCFHEAQAYATWAGKRLPTEAEWEKAARWDPATGRSRRYPWGDGDPTAEHANLGQRHLWPAPVGAYPAGASPLGVHQLVGDVWEWTSSPLRGYPGFTAFPYREYSEVFFGNDHRVLRGGSFGTDRAACRGTFRNWDYPIRRQIFSGFRCARDATVEEARG</sequence>
<dbReference type="Gene3D" id="1.20.120.450">
    <property type="entry name" value="dinb family like domain"/>
    <property type="match status" value="1"/>
</dbReference>
<dbReference type="InterPro" id="IPR005532">
    <property type="entry name" value="SUMF_dom"/>
</dbReference>
<dbReference type="UniPathway" id="UPA01014"/>
<dbReference type="OrthoDB" id="9768004at2"/>
<feature type="binding site" evidence="4">
    <location>
        <position position="430"/>
    </location>
    <ligand>
        <name>gamma-L-glutamyl-L-cysteine</name>
        <dbReference type="ChEBI" id="CHEBI:58173"/>
    </ligand>
</feature>
<dbReference type="InterPro" id="IPR024775">
    <property type="entry name" value="DinB-like"/>
</dbReference>
<dbReference type="GO" id="GO:0044875">
    <property type="term" value="F:gamma-glutamyl hercynylcysteine sulfoxide synthase activity"/>
    <property type="evidence" value="ECO:0007669"/>
    <property type="project" value="UniProtKB-EC"/>
</dbReference>
<dbReference type="SUPFAM" id="SSF56436">
    <property type="entry name" value="C-type lectin-like"/>
    <property type="match status" value="1"/>
</dbReference>
<keyword evidence="2 4" id="KW-0408">Iron</keyword>
<keyword evidence="8" id="KW-1185">Reference proteome</keyword>
<feature type="binding site" evidence="4">
    <location>
        <position position="426"/>
    </location>
    <ligand>
        <name>gamma-L-glutamyl-L-cysteine</name>
        <dbReference type="ChEBI" id="CHEBI:58173"/>
    </ligand>
</feature>
<dbReference type="NCBIfam" id="TIGR03440">
    <property type="entry name" value="egtB_TIGR03440"/>
    <property type="match status" value="1"/>
</dbReference>
<evidence type="ECO:0000259" key="6">
    <source>
        <dbReference type="Pfam" id="PF12867"/>
    </source>
</evidence>
<comment type="pathway">
    <text evidence="3 4">Amino-acid biosynthesis; ergothioneine biosynthesis.</text>
</comment>
<proteinExistence type="inferred from homology"/>
<dbReference type="Proteomes" id="UP000070620">
    <property type="component" value="Unassembled WGS sequence"/>
</dbReference>
<keyword evidence="4" id="KW-0503">Monooxygenase</keyword>
<evidence type="ECO:0000256" key="4">
    <source>
        <dbReference type="HAMAP-Rule" id="MF_02035"/>
    </source>
</evidence>
<gene>
    <name evidence="4" type="primary">egtB</name>
    <name evidence="7" type="ORF">AWW66_30645</name>
</gene>
<evidence type="ECO:0000259" key="5">
    <source>
        <dbReference type="Pfam" id="PF03781"/>
    </source>
</evidence>
<dbReference type="Gene3D" id="3.90.1580.10">
    <property type="entry name" value="paralog of FGE (formylglycine-generating enzyme)"/>
    <property type="match status" value="1"/>
</dbReference>
<dbReference type="RefSeq" id="WP_067373872.1">
    <property type="nucleotide sequence ID" value="NZ_JBIUBN010000002.1"/>
</dbReference>
<dbReference type="GO" id="GO:0005506">
    <property type="term" value="F:iron ion binding"/>
    <property type="evidence" value="ECO:0007669"/>
    <property type="project" value="UniProtKB-UniRule"/>
</dbReference>
<feature type="binding site" evidence="4">
    <location>
        <position position="149"/>
    </location>
    <ligand>
        <name>Fe cation</name>
        <dbReference type="ChEBI" id="CHEBI:24875"/>
    </ligand>
</feature>
<feature type="binding site" evidence="4">
    <location>
        <position position="63"/>
    </location>
    <ligand>
        <name>Fe cation</name>
        <dbReference type="ChEBI" id="CHEBI:24875"/>
    </ligand>
</feature>
<dbReference type="PANTHER" id="PTHR23150:SF36">
    <property type="entry name" value="HERCYNINE OXYGENASE"/>
    <property type="match status" value="1"/>
</dbReference>
<keyword evidence="1 4" id="KW-0560">Oxidoreductase</keyword>
<dbReference type="Pfam" id="PF03781">
    <property type="entry name" value="FGE-sulfatase"/>
    <property type="match status" value="1"/>
</dbReference>
<keyword evidence="4" id="KW-0479">Metal-binding</keyword>
<comment type="similarity">
    <text evidence="4">Belongs to the EgtB family.</text>
</comment>
<evidence type="ECO:0000313" key="7">
    <source>
        <dbReference type="EMBL" id="KXK58284.1"/>
    </source>
</evidence>
<feature type="domain" description="DinB-like" evidence="6">
    <location>
        <begin position="26"/>
        <end position="157"/>
    </location>
</feature>
<evidence type="ECO:0000256" key="3">
    <source>
        <dbReference type="ARBA" id="ARBA00037882"/>
    </source>
</evidence>
<accession>A0A136PIR0</accession>
<dbReference type="EMBL" id="LRQV01000215">
    <property type="protein sequence ID" value="KXK58284.1"/>
    <property type="molecule type" value="Genomic_DNA"/>
</dbReference>
<dbReference type="AlphaFoldDB" id="A0A136PIR0"/>
<dbReference type="Pfam" id="PF12867">
    <property type="entry name" value="DinB_2"/>
    <property type="match status" value="1"/>
</dbReference>
<comment type="cofactor">
    <cofactor evidence="4">
        <name>Fe(2+)</name>
        <dbReference type="ChEBI" id="CHEBI:29033"/>
    </cofactor>
</comment>
<dbReference type="InterPro" id="IPR034660">
    <property type="entry name" value="DinB/YfiT-like"/>
</dbReference>
<feature type="domain" description="Sulfatase-modifying factor enzyme-like" evidence="5">
    <location>
        <begin position="182"/>
        <end position="441"/>
    </location>
</feature>
<protein>
    <recommendedName>
        <fullName evidence="4">Hercynine oxygenase</fullName>
        <ecNumber evidence="4">1.14.99.50</ecNumber>
    </recommendedName>
    <alternativeName>
        <fullName evidence="4">Gamma-glutamyl hercynylcysteine S-oxide synthase</fullName>
    </alternativeName>
</protein>
<dbReference type="HAMAP" id="MF_02035">
    <property type="entry name" value="EgtB"/>
    <property type="match status" value="1"/>
</dbReference>
<feature type="binding site" evidence="4">
    <location>
        <begin position="97"/>
        <end position="100"/>
    </location>
    <ligand>
        <name>gamma-L-glutamyl-L-cysteine</name>
        <dbReference type="ChEBI" id="CHEBI:58173"/>
    </ligand>
</feature>